<dbReference type="Gene3D" id="3.40.47.10">
    <property type="match status" value="1"/>
</dbReference>
<dbReference type="Gene3D" id="3.90.180.10">
    <property type="entry name" value="Medium-chain alcohol dehydrogenases, catalytic domain"/>
    <property type="match status" value="1"/>
</dbReference>
<dbReference type="PROSITE" id="PS00012">
    <property type="entry name" value="PHOSPHOPANTETHEINE"/>
    <property type="match status" value="2"/>
</dbReference>
<dbReference type="Pfam" id="PF00698">
    <property type="entry name" value="Acyl_transf_1"/>
    <property type="match status" value="2"/>
</dbReference>
<dbReference type="InterPro" id="IPR016035">
    <property type="entry name" value="Acyl_Trfase/lysoPLipase"/>
</dbReference>
<evidence type="ECO:0000313" key="13">
    <source>
        <dbReference type="Proteomes" id="UP000440224"/>
    </source>
</evidence>
<keyword evidence="3" id="KW-0808">Transferase</keyword>
<name>A0A6N7PT13_9BACT</name>
<keyword evidence="13" id="KW-1185">Reference proteome</keyword>
<feature type="active site" description="Proton donor; for dehydratase activity" evidence="6">
    <location>
        <position position="1619"/>
    </location>
</feature>
<evidence type="ECO:0000256" key="2">
    <source>
        <dbReference type="ARBA" id="ARBA00022553"/>
    </source>
</evidence>
<dbReference type="InterPro" id="IPR020806">
    <property type="entry name" value="PKS_PP-bd"/>
</dbReference>
<dbReference type="GO" id="GO:0016491">
    <property type="term" value="F:oxidoreductase activity"/>
    <property type="evidence" value="ECO:0007669"/>
    <property type="project" value="InterPro"/>
</dbReference>
<dbReference type="InterPro" id="IPR013154">
    <property type="entry name" value="ADH-like_N"/>
</dbReference>
<evidence type="ECO:0000256" key="1">
    <source>
        <dbReference type="ARBA" id="ARBA00022450"/>
    </source>
</evidence>
<feature type="active site" description="Proton acceptor; for dehydratase activity" evidence="6">
    <location>
        <position position="1449"/>
    </location>
</feature>
<dbReference type="EMBL" id="WJIE01000006">
    <property type="protein sequence ID" value="MRG94787.1"/>
    <property type="molecule type" value="Genomic_DNA"/>
</dbReference>
<dbReference type="InterPro" id="IPR020807">
    <property type="entry name" value="PKS_DH"/>
</dbReference>
<dbReference type="GO" id="GO:0006633">
    <property type="term" value="P:fatty acid biosynthetic process"/>
    <property type="evidence" value="ECO:0007669"/>
    <property type="project" value="InterPro"/>
</dbReference>
<evidence type="ECO:0000259" key="9">
    <source>
        <dbReference type="PROSITE" id="PS50075"/>
    </source>
</evidence>
<dbReference type="GO" id="GO:0004315">
    <property type="term" value="F:3-oxoacyl-[acyl-carrier-protein] synthase activity"/>
    <property type="evidence" value="ECO:0007669"/>
    <property type="project" value="InterPro"/>
</dbReference>
<dbReference type="CDD" id="cd05195">
    <property type="entry name" value="enoyl_red"/>
    <property type="match status" value="1"/>
</dbReference>
<dbReference type="GO" id="GO:0004312">
    <property type="term" value="F:fatty acid synthase activity"/>
    <property type="evidence" value="ECO:0007669"/>
    <property type="project" value="TreeGrafter"/>
</dbReference>
<evidence type="ECO:0000259" key="11">
    <source>
        <dbReference type="PROSITE" id="PS52019"/>
    </source>
</evidence>
<dbReference type="InterPro" id="IPR011032">
    <property type="entry name" value="GroES-like_sf"/>
</dbReference>
<organism evidence="12 13">
    <name type="scientific">Polyangium spumosum</name>
    <dbReference type="NCBI Taxonomy" id="889282"/>
    <lineage>
        <taxon>Bacteria</taxon>
        <taxon>Pseudomonadati</taxon>
        <taxon>Myxococcota</taxon>
        <taxon>Polyangia</taxon>
        <taxon>Polyangiales</taxon>
        <taxon>Polyangiaceae</taxon>
        <taxon>Polyangium</taxon>
    </lineage>
</organism>
<dbReference type="InterPro" id="IPR049900">
    <property type="entry name" value="PKS_mFAS_DH"/>
</dbReference>
<evidence type="ECO:0000256" key="4">
    <source>
        <dbReference type="ARBA" id="ARBA00023268"/>
    </source>
</evidence>
<dbReference type="SUPFAM" id="SSF51735">
    <property type="entry name" value="NAD(P)-binding Rossmann-fold domains"/>
    <property type="match status" value="3"/>
</dbReference>
<dbReference type="InterPro" id="IPR020841">
    <property type="entry name" value="PKS_Beta-ketoAc_synthase_dom"/>
</dbReference>
<dbReference type="SMART" id="SM00826">
    <property type="entry name" value="PKS_DH"/>
    <property type="match status" value="1"/>
</dbReference>
<dbReference type="RefSeq" id="WP_153821595.1">
    <property type="nucleotide sequence ID" value="NZ_WJIE01000006.1"/>
</dbReference>
<dbReference type="InterPro" id="IPR014043">
    <property type="entry name" value="Acyl_transferase_dom"/>
</dbReference>
<dbReference type="SUPFAM" id="SSF53901">
    <property type="entry name" value="Thiolase-like"/>
    <property type="match status" value="1"/>
</dbReference>
<dbReference type="InterPro" id="IPR016039">
    <property type="entry name" value="Thiolase-like"/>
</dbReference>
<feature type="region of interest" description="Disordered" evidence="8">
    <location>
        <begin position="79"/>
        <end position="101"/>
    </location>
</feature>
<dbReference type="Pfam" id="PF08240">
    <property type="entry name" value="ADH_N"/>
    <property type="match status" value="1"/>
</dbReference>
<dbReference type="Pfam" id="PF13602">
    <property type="entry name" value="ADH_zinc_N_2"/>
    <property type="match status" value="1"/>
</dbReference>
<dbReference type="OrthoDB" id="5476655at2"/>
<evidence type="ECO:0000256" key="5">
    <source>
        <dbReference type="ARBA" id="ARBA00054155"/>
    </source>
</evidence>
<feature type="region of interest" description="C-terminal hotdog fold" evidence="6">
    <location>
        <begin position="1558"/>
        <end position="1704"/>
    </location>
</feature>
<dbReference type="Pfam" id="PF08659">
    <property type="entry name" value="KR"/>
    <property type="match status" value="1"/>
</dbReference>
<dbReference type="InterPro" id="IPR032821">
    <property type="entry name" value="PKS_assoc"/>
</dbReference>
<dbReference type="GO" id="GO:0031177">
    <property type="term" value="F:phosphopantetheine binding"/>
    <property type="evidence" value="ECO:0007669"/>
    <property type="project" value="InterPro"/>
</dbReference>
<dbReference type="InterPro" id="IPR036736">
    <property type="entry name" value="ACP-like_sf"/>
</dbReference>
<dbReference type="PROSITE" id="PS50075">
    <property type="entry name" value="CARRIER"/>
    <property type="match status" value="2"/>
</dbReference>
<dbReference type="Gene3D" id="3.10.129.110">
    <property type="entry name" value="Polyketide synthase dehydratase"/>
    <property type="match status" value="1"/>
</dbReference>
<dbReference type="SMART" id="SM01294">
    <property type="entry name" value="PKS_PP_betabranch"/>
    <property type="match status" value="2"/>
</dbReference>
<dbReference type="FunFam" id="3.40.366.10:FF:000002">
    <property type="entry name" value="Probable polyketide synthase 2"/>
    <property type="match status" value="1"/>
</dbReference>
<dbReference type="GO" id="GO:0071770">
    <property type="term" value="P:DIM/DIP cell wall layer assembly"/>
    <property type="evidence" value="ECO:0007669"/>
    <property type="project" value="TreeGrafter"/>
</dbReference>
<feature type="region of interest" description="Disordered" evidence="8">
    <location>
        <begin position="2657"/>
        <end position="2697"/>
    </location>
</feature>
<protein>
    <submittedName>
        <fullName evidence="12">SDR family NAD(P)-dependent oxidoreductase</fullName>
    </submittedName>
</protein>
<dbReference type="Pfam" id="PF00550">
    <property type="entry name" value="PP-binding"/>
    <property type="match status" value="2"/>
</dbReference>
<dbReference type="SMART" id="SM00825">
    <property type="entry name" value="PKS_KS"/>
    <property type="match status" value="1"/>
</dbReference>
<keyword evidence="4" id="KW-0511">Multifunctional enzyme</keyword>
<keyword evidence="1" id="KW-0596">Phosphopantetheine</keyword>
<evidence type="ECO:0000256" key="7">
    <source>
        <dbReference type="SAM" id="Coils"/>
    </source>
</evidence>
<dbReference type="Gene3D" id="1.10.1200.10">
    <property type="entry name" value="ACP-like"/>
    <property type="match status" value="2"/>
</dbReference>
<dbReference type="SMART" id="SM00829">
    <property type="entry name" value="PKS_ER"/>
    <property type="match status" value="1"/>
</dbReference>
<feature type="domain" description="Carrier" evidence="9">
    <location>
        <begin position="4"/>
        <end position="81"/>
    </location>
</feature>
<dbReference type="Pfam" id="PF02801">
    <property type="entry name" value="Ketoacyl-synt_C"/>
    <property type="match status" value="1"/>
</dbReference>
<dbReference type="InterPro" id="IPR001227">
    <property type="entry name" value="Ac_transferase_dom_sf"/>
</dbReference>
<dbReference type="PROSITE" id="PS52004">
    <property type="entry name" value="KS3_2"/>
    <property type="match status" value="1"/>
</dbReference>
<feature type="domain" description="PKS/mFAS DH" evidence="11">
    <location>
        <begin position="1416"/>
        <end position="1704"/>
    </location>
</feature>
<dbReference type="Pfam" id="PF21394">
    <property type="entry name" value="Beta-ketacyl_N"/>
    <property type="match status" value="1"/>
</dbReference>
<dbReference type="InterPro" id="IPR049552">
    <property type="entry name" value="PKS_DH_N"/>
</dbReference>
<dbReference type="Gene3D" id="3.40.50.720">
    <property type="entry name" value="NAD(P)-binding Rossmann-like Domain"/>
    <property type="match status" value="3"/>
</dbReference>
<evidence type="ECO:0000259" key="10">
    <source>
        <dbReference type="PROSITE" id="PS52004"/>
    </source>
</evidence>
<dbReference type="InterPro" id="IPR006162">
    <property type="entry name" value="Ppantetheine_attach_site"/>
</dbReference>
<feature type="coiled-coil region" evidence="7">
    <location>
        <begin position="1173"/>
        <end position="1200"/>
    </location>
</feature>
<evidence type="ECO:0000313" key="12">
    <source>
        <dbReference type="EMBL" id="MRG94787.1"/>
    </source>
</evidence>
<evidence type="ECO:0000256" key="6">
    <source>
        <dbReference type="PROSITE-ProRule" id="PRU01363"/>
    </source>
</evidence>
<dbReference type="SMART" id="SM00827">
    <property type="entry name" value="PKS_AT"/>
    <property type="match status" value="2"/>
</dbReference>
<dbReference type="InterPro" id="IPR009081">
    <property type="entry name" value="PP-bd_ACP"/>
</dbReference>
<evidence type="ECO:0000256" key="3">
    <source>
        <dbReference type="ARBA" id="ARBA00022679"/>
    </source>
</evidence>
<dbReference type="SUPFAM" id="SSF47336">
    <property type="entry name" value="ACP-like"/>
    <property type="match status" value="2"/>
</dbReference>
<dbReference type="Gene3D" id="3.30.70.3290">
    <property type="match status" value="2"/>
</dbReference>
<sequence length="2721" mass="293799">MTPPNVENLSAWLVSRLAELRGIDPRTIDPRERFHRYGLDSLGATKLIADLAKHLGRSLSPTLVWEHPTPKALAKFLTTTRGSSSPPALSAPRPPAQPARENEPIAIVGMACRLPKAPDLDAFWRLLHDGIDAITEVPRDRWDAGELYDQDTAAAGKLNTRWGGFLDQVDNFDPQFFGISPREAVQMDPQQRLALELALEALEDAGIPPPTLKGSRTGVFVGALFLDHALLQDRAGRESITAHTSTGGASCIIANRVSYAFGLQGPSMTVDTACSSSLVAVHLAAQSLRSGETNVAIAGGVSLMLVPETTMGFTKLNAMSPDGRCRAFDARGNGYVRSEGAGLVVLKRLSDAIRDGDRIYAVVRGSAVNNDGASNGLTAPNPLAQHVMLRDACRAAGVAPSDIQYVEAHGTGTPLGDPIEAGALGAVIGAEHAPERPLCIGSIKTNVGHLEAAAGIAGLMKVALAMHHDVLPPSLHYESPNPNIDFERLRLRVVTKAEPWPAPEGELRRAGVSSFGYGGTNAHVILESMARSAASVALLEAGAPEAMGASIGLALESFRGEEVIAGRILRGPAAGMGQRLAVVASTKSGIEERLVAARGGAEGRGIFRGAARGSRRVVWVFSGQGSQWPGMGRSLVLSEPSFRAALTRCDRVLGPLLGWSVLDEIMAGSPRVAADRIDVMWPVLFAFQVALAELLSDLGLEPGAVIGHSIGEVSAAHVAGVLSLDDAARVIAHQARLVQRSAGQGMMLLAGVGWDEAQSLAAASGGRIHAAIAASPTSTVFSGDGGALAGLAASCASRGVFARLVNTGAAVHGPQMAYLEGELPPLLVGLHPMSARVPVVSGLTGERIRGEDLDTSYWSRQLREPVRFASAIRRLLDDGLAVFLEISPHPIVKHSIEECIRHVDKQATAAAVASLWRGEDEGRSIREAVGQLFVNGASVVDRRADDEATETGHVHLLPVSGQTETAMREAARRLVHHIEKSSRIVLRDACYTMSVRRAHHRVRGVVAARTRAEVLDGMRALAEGRDHPLARAGAVPIGGPRGLVFVFPGQGSQWVGMGRSLFVQKPVFREAIEDCDAVIRREAGFSVIEELLADETHSQLARIDVVQPMLFAIEVALAALWRAWGVEPDCVIGHSMGEIAAAHVAGVLSLEDAAKVICRRSKLLRRVAGLGAMALVELTMDEAERALVGYEDRLSVAVSNGPRSTVISGEPAALEEVLAKLEGRGVFCRRVKVDVASHSPQMDVLKQDLSAALADLQPRAAQIAMRSTVTGGLVAGAELDASYWVKNLRAPVLFGKAVAKSAEEGQPLFVEISPHPILLHSIEETLRALSKEGAAIASLKRNEDERHCLVDALGALHVKGHELVWGRLFPRGGRCISLPTYPWQRDRYWLPDEVKSRMPSSRPWFSQAAVVDPAAHPLLGRPLQLSVEPTLHFWEQSLSTTTLPYLAHHRVQNEAIFPGAGYVEMALAAVAEVHGKVSVALEEVTFDRMLPIAKDPDRRVQVVLVDEESGRASFQVSSREGDAKTWTRHAAGKVRTGVGAPGARISRERPRVLQARCPTVLDAEAFYRRMEEGGLMYGRSFRGLEQMWLGVEEGLARVFLPADVAVNVDQYQVHPALLDACFQVLVGVHVAAEAEPLGTYVLSGIDRIRLHRTLGQEVWVHAQLHPSDDKANPAGDVHVIDADGRVQAEVQGLRIKRLESGKSASANALDDAIYTVEWRKKDLDGESVRIKHAGSPGAWLFFVDEGGTAASMAFLLLARGETCVRVRAGARFSRLEAGLFEIDPTNPEHYQRVLREAFGREVHCRGIVHLFALDATPWEQTTNETIERDVSHGCLSALYLVQAVLRQGWRDVPRLWLITRGAQAVLSTGTPLSVAQSTLWGLGRTIALEHPELECTRIDIDPYRSADEASLLLREIAVRDREDQIAYRKEGRFVARLVHSSFEAADAAGGNAPPEPAKGRAFQLESQELGVIDRLVLREIPRRPPGPGEVEIQVEAAGLNFIDVMKAMGIYPGMSPGPLQLGLECAGRVVAVGEGVEPFRVGQEVVAFAAGAFSSHVTTLAEFVAPKPSKLSFAEAASVPVVFMTVYYALNKLARLGHDERVLIHTATGGTGLAAIQLARFLGAQIFATAGSEDKRAYLRSLGIEHAMDSRSLDFAGQILEQTSGQGVDVVLNTLTGDGRTRSLEILAPYGRFVELSKRDIYDNGQLAMTPFRKSLSYAAVDLAGMSVERPALLGALLQEVMQLFDMGVFQPLPVKEFPVEQVRDAYRLMASAKHIGKIVVTMSEPDVRILPAEEPKPTIQANATYLITGGLGGLGLSLSRWMVERGARHLALVSRGAPSEAAREAISAMEKAGAKVAVLAADVTREDQVDAMLAELEKRMPPLRGIVHAAGILDDRTLLEMDEERFSRVMAPKVRGAFNLHAHTLDQKLDFFVLYSSSASLLGAPGQGNYAAANAFLDALSHARRRTGRPATSIHWGPFADVGLAATQDNRGKRLSHRGIESLSPAHGLLAFAKLLERPRAEIGVLRLSVRQWVEYYPQVGDIPFWSELQRDQKTTDRPPSSRVSFRSLLERRPPPERLPMLEKHILEHVGQVLRLDIARIDRLASFTSLGMDSLLSLELRNRLESSLGVRLSATLLFTYPNPASLADHLLDRMSLAPGRRPTDTSPPSMAAPRAERSSALPARPSEPIRVQSPRHITQSEADILLELEEELARSEDYLS</sequence>
<dbReference type="InterPro" id="IPR049490">
    <property type="entry name" value="C883_1060-like_KR_N"/>
</dbReference>
<dbReference type="Pfam" id="PF21089">
    <property type="entry name" value="PKS_DH_N"/>
    <property type="match status" value="1"/>
</dbReference>
<dbReference type="SUPFAM" id="SSF55048">
    <property type="entry name" value="Probable ACP-binding domain of malonyl-CoA ACP transacylase"/>
    <property type="match status" value="2"/>
</dbReference>
<comment type="function">
    <text evidence="5">Involved in production of the polyketide antibiotic thailandamide.</text>
</comment>
<dbReference type="InterPro" id="IPR050091">
    <property type="entry name" value="PKS_NRPS_Biosynth_Enz"/>
</dbReference>
<accession>A0A6N7PT13</accession>
<dbReference type="PROSITE" id="PS52019">
    <property type="entry name" value="PKS_MFAS_DH"/>
    <property type="match status" value="1"/>
</dbReference>
<dbReference type="Pfam" id="PF14765">
    <property type="entry name" value="PS-DH"/>
    <property type="match status" value="1"/>
</dbReference>
<dbReference type="Pfam" id="PF16197">
    <property type="entry name" value="KAsynt_C_assoc"/>
    <property type="match status" value="1"/>
</dbReference>
<feature type="region of interest" description="N-terminal hotdog fold" evidence="6">
    <location>
        <begin position="1416"/>
        <end position="1541"/>
    </location>
</feature>
<dbReference type="Pfam" id="PF22621">
    <property type="entry name" value="CurL-like_PKS_C"/>
    <property type="match status" value="1"/>
</dbReference>
<dbReference type="PROSITE" id="PS00606">
    <property type="entry name" value="KS3_1"/>
    <property type="match status" value="1"/>
</dbReference>
<dbReference type="InterPro" id="IPR036291">
    <property type="entry name" value="NAD(P)-bd_dom_sf"/>
</dbReference>
<feature type="domain" description="Ketosynthase family 3 (KS3)" evidence="10">
    <location>
        <begin position="102"/>
        <end position="528"/>
    </location>
</feature>
<feature type="domain" description="Carrier" evidence="9">
    <location>
        <begin position="2578"/>
        <end position="2655"/>
    </location>
</feature>
<dbReference type="FunFam" id="3.40.47.10:FF:000019">
    <property type="entry name" value="Polyketide synthase type I"/>
    <property type="match status" value="1"/>
</dbReference>
<dbReference type="Proteomes" id="UP000440224">
    <property type="component" value="Unassembled WGS sequence"/>
</dbReference>
<dbReference type="InterPro" id="IPR057326">
    <property type="entry name" value="KR_dom"/>
</dbReference>
<dbReference type="SUPFAM" id="SSF50129">
    <property type="entry name" value="GroES-like"/>
    <property type="match status" value="1"/>
</dbReference>
<keyword evidence="7" id="KW-0175">Coiled coil</keyword>
<dbReference type="SUPFAM" id="SSF52151">
    <property type="entry name" value="FabD/lysophospholipase-like"/>
    <property type="match status" value="2"/>
</dbReference>
<dbReference type="InterPro" id="IPR014030">
    <property type="entry name" value="Ketoacyl_synth_N"/>
</dbReference>
<dbReference type="Pfam" id="PF00109">
    <property type="entry name" value="ketoacyl-synt"/>
    <property type="match status" value="1"/>
</dbReference>
<dbReference type="GO" id="GO:0005886">
    <property type="term" value="C:plasma membrane"/>
    <property type="evidence" value="ECO:0007669"/>
    <property type="project" value="TreeGrafter"/>
</dbReference>
<proteinExistence type="predicted"/>
<dbReference type="InterPro" id="IPR013968">
    <property type="entry name" value="PKS_KR"/>
</dbReference>
<dbReference type="InterPro" id="IPR014031">
    <property type="entry name" value="Ketoacyl_synth_C"/>
</dbReference>
<dbReference type="InterPro" id="IPR016036">
    <property type="entry name" value="Malonyl_transacylase_ACP-bd"/>
</dbReference>
<dbReference type="SMART" id="SM00822">
    <property type="entry name" value="PKS_KR"/>
    <property type="match status" value="1"/>
</dbReference>
<reference evidence="12 13" key="1">
    <citation type="submission" date="2019-10" db="EMBL/GenBank/DDBJ databases">
        <title>A soil myxobacterium in the family Polyangiaceae.</title>
        <authorList>
            <person name="Li Y."/>
            <person name="Wang J."/>
        </authorList>
    </citation>
    <scope>NUCLEOTIDE SEQUENCE [LARGE SCALE GENOMIC DNA]</scope>
    <source>
        <strain evidence="12 13">DSM 14734</strain>
    </source>
</reference>
<dbReference type="InterPro" id="IPR042104">
    <property type="entry name" value="PKS_dehydratase_sf"/>
</dbReference>
<dbReference type="PANTHER" id="PTHR43775">
    <property type="entry name" value="FATTY ACID SYNTHASE"/>
    <property type="match status" value="1"/>
</dbReference>
<dbReference type="PANTHER" id="PTHR43775:SF37">
    <property type="entry name" value="SI:DKEY-61P9.11"/>
    <property type="match status" value="1"/>
</dbReference>
<gene>
    <name evidence="12" type="ORF">GF068_23110</name>
</gene>
<dbReference type="FunFam" id="3.40.50.720:FF:000209">
    <property type="entry name" value="Polyketide synthase Pks12"/>
    <property type="match status" value="1"/>
</dbReference>
<dbReference type="GO" id="GO:0005737">
    <property type="term" value="C:cytoplasm"/>
    <property type="evidence" value="ECO:0007669"/>
    <property type="project" value="TreeGrafter"/>
</dbReference>
<dbReference type="InterPro" id="IPR018201">
    <property type="entry name" value="Ketoacyl_synth_AS"/>
</dbReference>
<dbReference type="CDD" id="cd08955">
    <property type="entry name" value="KR_2_FAS_SDR_x"/>
    <property type="match status" value="1"/>
</dbReference>
<dbReference type="SMART" id="SM00823">
    <property type="entry name" value="PKS_PP"/>
    <property type="match status" value="2"/>
</dbReference>
<dbReference type="InterPro" id="IPR020843">
    <property type="entry name" value="ER"/>
</dbReference>
<keyword evidence="2" id="KW-0597">Phosphoprotein</keyword>
<dbReference type="InterPro" id="IPR049551">
    <property type="entry name" value="PKS_DH_C"/>
</dbReference>
<dbReference type="CDD" id="cd00833">
    <property type="entry name" value="PKS"/>
    <property type="match status" value="1"/>
</dbReference>
<comment type="caution">
    <text evidence="12">The sequence shown here is derived from an EMBL/GenBank/DDBJ whole genome shotgun (WGS) entry which is preliminary data.</text>
</comment>
<dbReference type="Gene3D" id="3.40.366.10">
    <property type="entry name" value="Malonyl-Coenzyme A Acyl Carrier Protein, domain 2"/>
    <property type="match status" value="2"/>
</dbReference>
<evidence type="ECO:0000256" key="8">
    <source>
        <dbReference type="SAM" id="MobiDB-lite"/>
    </source>
</evidence>